<evidence type="ECO:0000313" key="2">
    <source>
        <dbReference type="Proteomes" id="UP001408789"/>
    </source>
</evidence>
<comment type="caution">
    <text evidence="1">The sequence shown here is derived from an EMBL/GenBank/DDBJ whole genome shotgun (WGS) entry which is preliminary data.</text>
</comment>
<gene>
    <name evidence="1" type="ORF">SSX86_021661</name>
</gene>
<proteinExistence type="predicted"/>
<organism evidence="1 2">
    <name type="scientific">Deinandra increscens subsp. villosa</name>
    <dbReference type="NCBI Taxonomy" id="3103831"/>
    <lineage>
        <taxon>Eukaryota</taxon>
        <taxon>Viridiplantae</taxon>
        <taxon>Streptophyta</taxon>
        <taxon>Embryophyta</taxon>
        <taxon>Tracheophyta</taxon>
        <taxon>Spermatophyta</taxon>
        <taxon>Magnoliopsida</taxon>
        <taxon>eudicotyledons</taxon>
        <taxon>Gunneridae</taxon>
        <taxon>Pentapetalae</taxon>
        <taxon>asterids</taxon>
        <taxon>campanulids</taxon>
        <taxon>Asterales</taxon>
        <taxon>Asteraceae</taxon>
        <taxon>Asteroideae</taxon>
        <taxon>Heliantheae alliance</taxon>
        <taxon>Madieae</taxon>
        <taxon>Madiinae</taxon>
        <taxon>Deinandra</taxon>
    </lineage>
</organism>
<reference evidence="1 2" key="1">
    <citation type="submission" date="2024-04" db="EMBL/GenBank/DDBJ databases">
        <title>The reference genome of an endangered Asteraceae, Deinandra increscens subsp. villosa, native to the Central Coast of California.</title>
        <authorList>
            <person name="Guilliams M."/>
            <person name="Hasenstab-Lehman K."/>
            <person name="Meyer R."/>
            <person name="Mcevoy S."/>
        </authorList>
    </citation>
    <scope>NUCLEOTIDE SEQUENCE [LARGE SCALE GENOMIC DNA]</scope>
    <source>
        <tissue evidence="1">Leaf</tissue>
    </source>
</reference>
<dbReference type="PANTHER" id="PTHR48048:SF98">
    <property type="entry name" value="FLAVONOL 3-O-GLUCOSYLTRANSFERASE"/>
    <property type="match status" value="1"/>
</dbReference>
<dbReference type="PANTHER" id="PTHR48048">
    <property type="entry name" value="GLYCOSYLTRANSFERASE"/>
    <property type="match status" value="1"/>
</dbReference>
<sequence>MANTVAELVFIPAPGFGHIMSTIEMAKLLLTRDQSLSINVLLIDPPYSVVALTTYIESLAHNTIERIRFTQLPQDQTPPKLDPKAPMTSFYEFINSHCKYVRNIMAETINIQTGSCRVVGFVVDILCTGMIDVAKEFNVPTYVFFTSNAAFLGFKVYMETLCVDQNQDVIRLSNSEGEMVVPSFVNPMPMKVFPALYQIHDGLDFLMCAIRKMREAKGIMVNTFLELETHTIKSFLDTNFPPVYPVGPVLNIDGVTIKADDKDVYSWLDDQPPSSVVLLCFGSMRTFNKVQVKEIASGLE</sequence>
<dbReference type="GO" id="GO:0035251">
    <property type="term" value="F:UDP-glucosyltransferase activity"/>
    <property type="evidence" value="ECO:0007669"/>
    <property type="project" value="InterPro"/>
</dbReference>
<protein>
    <submittedName>
        <fullName evidence="1">Uncharacterized protein</fullName>
    </submittedName>
</protein>
<name>A0AAP0CRQ3_9ASTR</name>
<keyword evidence="2" id="KW-1185">Reference proteome</keyword>
<dbReference type="EMBL" id="JBCNJP010000021">
    <property type="protein sequence ID" value="KAK9059042.1"/>
    <property type="molecule type" value="Genomic_DNA"/>
</dbReference>
<dbReference type="InterPro" id="IPR050481">
    <property type="entry name" value="UDP-glycosyltransf_plant"/>
</dbReference>
<dbReference type="Gene3D" id="3.40.50.2000">
    <property type="entry name" value="Glycogen Phosphorylase B"/>
    <property type="match status" value="2"/>
</dbReference>
<accession>A0AAP0CRQ3</accession>
<dbReference type="SUPFAM" id="SSF53756">
    <property type="entry name" value="UDP-Glycosyltransferase/glycogen phosphorylase"/>
    <property type="match status" value="1"/>
</dbReference>
<dbReference type="AlphaFoldDB" id="A0AAP0CRQ3"/>
<dbReference type="Proteomes" id="UP001408789">
    <property type="component" value="Unassembled WGS sequence"/>
</dbReference>
<evidence type="ECO:0000313" key="1">
    <source>
        <dbReference type="EMBL" id="KAK9059042.1"/>
    </source>
</evidence>